<name>A0AAJ1IEK6_9SPIO</name>
<dbReference type="InterPro" id="IPR032812">
    <property type="entry name" value="SbsA_Ig"/>
</dbReference>
<comment type="caution">
    <text evidence="3">The sequence shown here is derived from an EMBL/GenBank/DDBJ whole genome shotgun (WGS) entry which is preliminary data.</text>
</comment>
<protein>
    <submittedName>
        <fullName evidence="3">Ig-like domain-containing protein</fullName>
    </submittedName>
</protein>
<evidence type="ECO:0000313" key="3">
    <source>
        <dbReference type="EMBL" id="MDC7226719.1"/>
    </source>
</evidence>
<dbReference type="PROSITE" id="PS51257">
    <property type="entry name" value="PROKAR_LIPOPROTEIN"/>
    <property type="match status" value="1"/>
</dbReference>
<proteinExistence type="predicted"/>
<accession>A0AAJ1IEK6</accession>
<evidence type="ECO:0000259" key="2">
    <source>
        <dbReference type="Pfam" id="PF13205"/>
    </source>
</evidence>
<reference evidence="3 4" key="1">
    <citation type="submission" date="2022-12" db="EMBL/GenBank/DDBJ databases">
        <title>Metagenome assembled genome from gulf of manar.</title>
        <authorList>
            <person name="Kohli P."/>
            <person name="Pk S."/>
            <person name="Venkata Ramana C."/>
            <person name="Sasikala C."/>
        </authorList>
    </citation>
    <scope>NUCLEOTIDE SEQUENCE [LARGE SCALE GENOMIC DNA]</scope>
    <source>
        <strain evidence="3">JB008</strain>
    </source>
</reference>
<dbReference type="Gene3D" id="2.60.40.3710">
    <property type="match status" value="1"/>
</dbReference>
<dbReference type="AlphaFoldDB" id="A0AAJ1IEK6"/>
<sequence>MSSKLYPARLSLLLILLMLLLTGCGIIDITGPVITTYPSEINTVVGHDQPLTASFSEAVDQIAFEDIYGVEGPAGQLEGDFEWDGLEVVFSPLEALSPGAKYRLKIDGIIKTINGGQYAKYVDIPFYYQTDEFPPVLLDYQPMDCEFVDTKQNIRLEFSKTVDTDSLKKAFSLSPADDFIIDWDEDNTTAVIKPETEWQNLQFYSWQLSTELLDTLGISAVEEKKGSFLVQCDSTPPEIISIHPAECNNDGSFFVRSSAGPDELNLGEHLAIIFSEAINFDSLTKNFSLTPSPDGYLLLLTPETVLYYIDEDISPGENFDAVIRKGLEDGFGNASTSDWKLNFTPDIRPIEIEGISIEDSGGIFITADENDYNSGSALNTAGVEYIGPDSLHFIVTLSEVYTEAELNARLAFESDISLTVIFPPGTGAPKLFSTEWETNRRLRLIYKALVTSTAEESIFYRFKIQNGDRASANISGSYLTESIEIILPAALE</sequence>
<gene>
    <name evidence="3" type="ORF">PQJ61_08135</name>
</gene>
<feature type="domain" description="SbsA Ig-like" evidence="2">
    <location>
        <begin position="30"/>
        <end position="123"/>
    </location>
</feature>
<dbReference type="Pfam" id="PF13205">
    <property type="entry name" value="Big_5"/>
    <property type="match status" value="2"/>
</dbReference>
<keyword evidence="1" id="KW-0732">Signal</keyword>
<organism evidence="3 4">
    <name type="scientific">Candidatus Thalassospirochaeta sargassi</name>
    <dbReference type="NCBI Taxonomy" id="3119039"/>
    <lineage>
        <taxon>Bacteria</taxon>
        <taxon>Pseudomonadati</taxon>
        <taxon>Spirochaetota</taxon>
        <taxon>Spirochaetia</taxon>
        <taxon>Spirochaetales</taxon>
        <taxon>Spirochaetaceae</taxon>
        <taxon>Candidatus Thalassospirochaeta</taxon>
    </lineage>
</organism>
<evidence type="ECO:0000256" key="1">
    <source>
        <dbReference type="ARBA" id="ARBA00022729"/>
    </source>
</evidence>
<feature type="domain" description="SbsA Ig-like" evidence="2">
    <location>
        <begin position="134"/>
        <end position="217"/>
    </location>
</feature>
<dbReference type="EMBL" id="JAQQAL010000017">
    <property type="protein sequence ID" value="MDC7226719.1"/>
    <property type="molecule type" value="Genomic_DNA"/>
</dbReference>
<evidence type="ECO:0000313" key="4">
    <source>
        <dbReference type="Proteomes" id="UP001221217"/>
    </source>
</evidence>
<dbReference type="Proteomes" id="UP001221217">
    <property type="component" value="Unassembled WGS sequence"/>
</dbReference>